<name>A0A0G4IBG9_9ALVE</name>
<evidence type="ECO:0000256" key="1">
    <source>
        <dbReference type="SAM" id="MobiDB-lite"/>
    </source>
</evidence>
<evidence type="ECO:0000313" key="2">
    <source>
        <dbReference type="EMBL" id="CEM54400.1"/>
    </source>
</evidence>
<protein>
    <submittedName>
        <fullName evidence="2">Uncharacterized protein</fullName>
    </submittedName>
</protein>
<reference evidence="2" key="1">
    <citation type="submission" date="2014-11" db="EMBL/GenBank/DDBJ databases">
        <authorList>
            <person name="Otto D Thomas"/>
            <person name="Naeem Raeece"/>
        </authorList>
    </citation>
    <scope>NUCLEOTIDE SEQUENCE</scope>
</reference>
<gene>
    <name evidence="2" type="ORF">Cvel_12755</name>
</gene>
<feature type="region of interest" description="Disordered" evidence="1">
    <location>
        <begin position="121"/>
        <end position="148"/>
    </location>
</feature>
<sequence>MKLFPSQILLQGGFQEVSAVGVRGETVEAADPPCHQLGAERNQKLEGEATSVSRQPDRKQPLAGAKKPILKELQKLGLIRNSASKSSGGVLKTVIKTRDGSKQDKREEVVNRAWLLRERLKQMTPGSTQMGTETGAGGSPPAFPSLRPETGVALNELILAA</sequence>
<dbReference type="VEuPathDB" id="CryptoDB:Cvel_12755"/>
<feature type="region of interest" description="Disordered" evidence="1">
    <location>
        <begin position="30"/>
        <end position="66"/>
    </location>
</feature>
<organism evidence="2">
    <name type="scientific">Chromera velia CCMP2878</name>
    <dbReference type="NCBI Taxonomy" id="1169474"/>
    <lineage>
        <taxon>Eukaryota</taxon>
        <taxon>Sar</taxon>
        <taxon>Alveolata</taxon>
        <taxon>Colpodellida</taxon>
        <taxon>Chromeraceae</taxon>
        <taxon>Chromera</taxon>
    </lineage>
</organism>
<accession>A0A0G4IBG9</accession>
<dbReference type="EMBL" id="CDMZ01005785">
    <property type="protein sequence ID" value="CEM54400.1"/>
    <property type="molecule type" value="Genomic_DNA"/>
</dbReference>
<proteinExistence type="predicted"/>
<dbReference type="AlphaFoldDB" id="A0A0G4IBG9"/>